<keyword evidence="2" id="KW-1185">Reference proteome</keyword>
<dbReference type="Proteomes" id="UP000829447">
    <property type="component" value="Linkage Group LG9"/>
</dbReference>
<sequence length="70" mass="8130">MPSSRASLVRALISAVPPLWSLWEHSSVAFPLQPSPSSHRLSFCLYRRIQHSSITFCQHQLFCKRHLSRR</sequence>
<organism evidence="1 2">
    <name type="scientific">Pangasianodon gigas</name>
    <name type="common">Mekong giant catfish</name>
    <name type="synonym">Pangasius gigas</name>
    <dbReference type="NCBI Taxonomy" id="30993"/>
    <lineage>
        <taxon>Eukaryota</taxon>
        <taxon>Metazoa</taxon>
        <taxon>Chordata</taxon>
        <taxon>Craniata</taxon>
        <taxon>Vertebrata</taxon>
        <taxon>Euteleostomi</taxon>
        <taxon>Actinopterygii</taxon>
        <taxon>Neopterygii</taxon>
        <taxon>Teleostei</taxon>
        <taxon>Ostariophysi</taxon>
        <taxon>Siluriformes</taxon>
        <taxon>Pangasiidae</taxon>
        <taxon>Pangasianodon</taxon>
    </lineage>
</organism>
<protein>
    <submittedName>
        <fullName evidence="1">Uncharacterized protein</fullName>
    </submittedName>
</protein>
<evidence type="ECO:0000313" key="1">
    <source>
        <dbReference type="EMBL" id="MCI4382201.1"/>
    </source>
</evidence>
<accession>A0ACC5WTJ7</accession>
<evidence type="ECO:0000313" key="2">
    <source>
        <dbReference type="Proteomes" id="UP000829447"/>
    </source>
</evidence>
<comment type="caution">
    <text evidence="1">The sequence shown here is derived from an EMBL/GenBank/DDBJ whole genome shotgun (WGS) entry which is preliminary data.</text>
</comment>
<reference evidence="1 2" key="1">
    <citation type="journal article" date="2022" name="bioRxiv">
        <title>An ancient truncated duplication of the anti-Mullerian hormone receptor type 2 gene is a potential conserved master sex determinant in the Pangasiidae catfish family.</title>
        <authorList>
            <person name="Wen M."/>
            <person name="Pan Q."/>
            <person name="Jouanno E."/>
            <person name="Montfort J."/>
            <person name="Zahm M."/>
            <person name="Cabau C."/>
            <person name="Klopp C."/>
            <person name="Iampietro C."/>
            <person name="Roques C."/>
            <person name="Bouchez O."/>
            <person name="Castinel A."/>
            <person name="Donnadieu C."/>
            <person name="Parrinello H."/>
            <person name="Poncet C."/>
            <person name="Belmonte E."/>
            <person name="Gautier V."/>
            <person name="Avarre J.-C."/>
            <person name="Dugue R."/>
            <person name="Gustiano R."/>
            <person name="Ha T.T.T."/>
            <person name="Campet M."/>
            <person name="Sriphairoj K."/>
            <person name="Ribolli J."/>
            <person name="de Almeida F.L."/>
            <person name="Desvignes T."/>
            <person name="Postlethwait J.H."/>
            <person name="Bucao C.F."/>
            <person name="Robinson-Rechavi M."/>
            <person name="Bobe J."/>
            <person name="Herpin A."/>
            <person name="Guiguen Y."/>
        </authorList>
    </citation>
    <scope>NUCLEOTIDE SEQUENCE [LARGE SCALE GENOMIC DNA]</scope>
    <source>
        <strain evidence="1">YG-Dec2019</strain>
    </source>
</reference>
<gene>
    <name evidence="1" type="ORF">PGIGA_G00260920</name>
</gene>
<name>A0ACC5WTJ7_PANGG</name>
<dbReference type="EMBL" id="CM040462">
    <property type="protein sequence ID" value="MCI4382201.1"/>
    <property type="molecule type" value="Genomic_DNA"/>
</dbReference>
<proteinExistence type="predicted"/>